<keyword evidence="2" id="KW-1185">Reference proteome</keyword>
<dbReference type="Proteomes" id="UP000250043">
    <property type="component" value="Unassembled WGS sequence"/>
</dbReference>
<evidence type="ECO:0000313" key="2">
    <source>
        <dbReference type="Proteomes" id="UP000250043"/>
    </source>
</evidence>
<reference evidence="1 2" key="1">
    <citation type="submission" date="2016-07" db="EMBL/GenBank/DDBJ databases">
        <title>Draft genome of the white-rot fungus Obba rivulosa 3A-2.</title>
        <authorList>
            <consortium name="DOE Joint Genome Institute"/>
            <person name="Miettinen O."/>
            <person name="Riley R."/>
            <person name="Acob R."/>
            <person name="Barry K."/>
            <person name="Cullen D."/>
            <person name="De Vries R."/>
            <person name="Hainaut M."/>
            <person name="Hatakka A."/>
            <person name="Henrissat B."/>
            <person name="Hilden K."/>
            <person name="Kuo R."/>
            <person name="Labutti K."/>
            <person name="Lipzen A."/>
            <person name="Makela M.R."/>
            <person name="Sandor L."/>
            <person name="Spatafora J.W."/>
            <person name="Grigoriev I.V."/>
            <person name="Hibbett D.S."/>
        </authorList>
    </citation>
    <scope>NUCLEOTIDE SEQUENCE [LARGE SCALE GENOMIC DNA]</scope>
    <source>
        <strain evidence="1 2">3A-2</strain>
    </source>
</reference>
<evidence type="ECO:0000313" key="1">
    <source>
        <dbReference type="EMBL" id="OCH96689.1"/>
    </source>
</evidence>
<dbReference type="EMBL" id="KV722330">
    <property type="protein sequence ID" value="OCH96689.1"/>
    <property type="molecule type" value="Genomic_DNA"/>
</dbReference>
<protein>
    <submittedName>
        <fullName evidence="1">Uncharacterized protein</fullName>
    </submittedName>
</protein>
<dbReference type="AlphaFoldDB" id="A0A8E2DW31"/>
<accession>A0A8E2DW31</accession>
<gene>
    <name evidence="1" type="ORF">OBBRIDRAFT_17758</name>
</gene>
<sequence length="89" mass="10273">MAQYTRFGLIPFAYVCSIPEDSPLLILRCSSRKTRVRPSGVGWSVYRKSVDWVLTVTTSVFVVTRLLGELHMWSRTRLMTPLRAYHTPL</sequence>
<proteinExistence type="predicted"/>
<name>A0A8E2DW31_9APHY</name>
<organism evidence="1 2">
    <name type="scientific">Obba rivulosa</name>
    <dbReference type="NCBI Taxonomy" id="1052685"/>
    <lineage>
        <taxon>Eukaryota</taxon>
        <taxon>Fungi</taxon>
        <taxon>Dikarya</taxon>
        <taxon>Basidiomycota</taxon>
        <taxon>Agaricomycotina</taxon>
        <taxon>Agaricomycetes</taxon>
        <taxon>Polyporales</taxon>
        <taxon>Gelatoporiaceae</taxon>
        <taxon>Obba</taxon>
    </lineage>
</organism>